<name>A0ABV5YEG5_9ACTN</name>
<dbReference type="EMBL" id="JBHLZP010000049">
    <property type="protein sequence ID" value="MFB9832442.1"/>
    <property type="molecule type" value="Genomic_DNA"/>
</dbReference>
<dbReference type="Proteomes" id="UP001589627">
    <property type="component" value="Unassembled WGS sequence"/>
</dbReference>
<comment type="caution">
    <text evidence="1">The sequence shown here is derived from an EMBL/GenBank/DDBJ whole genome shotgun (WGS) entry which is preliminary data.</text>
</comment>
<dbReference type="PANTHER" id="PTHR34613">
    <property type="entry name" value="SLL0800 PROTEIN"/>
    <property type="match status" value="1"/>
</dbReference>
<gene>
    <name evidence="1" type="ORF">ACFFNX_09605</name>
</gene>
<keyword evidence="2" id="KW-1185">Reference proteome</keyword>
<dbReference type="RefSeq" id="WP_378198207.1">
    <property type="nucleotide sequence ID" value="NZ_JBHLZP010000049.1"/>
</dbReference>
<sequence>MPSPLHDTINKLFRDHPRLAVDILHGVMGVDVPVDRPVRVESNDFNDRPSKDFQPDTVIVVGSPREPVHGIIVEVQQEKSEAKRRQLPRYAAASWLMLRCPVTVLCVCPDPDAAAWYAEPIETELSGYVFRAVALGPREVPVITDSEAVVAQPELAMLGVMAHGRNRKVLQTFTDALKTVKDDEHALRYYEYAYVMASPAARRVLEEIVSSTDWPVYSPFAKEHYGRGKADGLEEGEAKGEAKGEARSILTILAARQIEVPEDVRARIRGCVDMEQLDAWLRRAAVANSIADLFD</sequence>
<dbReference type="PANTHER" id="PTHR34613:SF1">
    <property type="entry name" value="SLL6017 PROTEIN"/>
    <property type="match status" value="1"/>
</dbReference>
<accession>A0ABV5YEG5</accession>
<reference evidence="1 2" key="1">
    <citation type="submission" date="2024-09" db="EMBL/GenBank/DDBJ databases">
        <authorList>
            <person name="Sun Q."/>
            <person name="Mori K."/>
        </authorList>
    </citation>
    <scope>NUCLEOTIDE SEQUENCE [LARGE SCALE GENOMIC DNA]</scope>
    <source>
        <strain evidence="1 2">TBRC 0563</strain>
    </source>
</reference>
<organism evidence="1 2">
    <name type="scientific">Actinoallomurus acaciae</name>
    <dbReference type="NCBI Taxonomy" id="502577"/>
    <lineage>
        <taxon>Bacteria</taxon>
        <taxon>Bacillati</taxon>
        <taxon>Actinomycetota</taxon>
        <taxon>Actinomycetes</taxon>
        <taxon>Streptosporangiales</taxon>
        <taxon>Thermomonosporaceae</taxon>
        <taxon>Actinoallomurus</taxon>
    </lineage>
</organism>
<proteinExistence type="predicted"/>
<protein>
    <recommendedName>
        <fullName evidence="3">DUF4365 domain-containing protein</fullName>
    </recommendedName>
</protein>
<evidence type="ECO:0000313" key="1">
    <source>
        <dbReference type="EMBL" id="MFB9832442.1"/>
    </source>
</evidence>
<evidence type="ECO:0008006" key="3">
    <source>
        <dbReference type="Google" id="ProtNLM"/>
    </source>
</evidence>
<evidence type="ECO:0000313" key="2">
    <source>
        <dbReference type="Proteomes" id="UP001589627"/>
    </source>
</evidence>